<evidence type="ECO:0000256" key="5">
    <source>
        <dbReference type="ARBA" id="ARBA00022842"/>
    </source>
</evidence>
<dbReference type="InterPro" id="IPR013546">
    <property type="entry name" value="PII_UdlTrfase/GS_AdlTrfase"/>
</dbReference>
<dbReference type="Proteomes" id="UP000726105">
    <property type="component" value="Unassembled WGS sequence"/>
</dbReference>
<dbReference type="EC" id="2.7.7.59" evidence="7"/>
<keyword evidence="5 7" id="KW-0460">Magnesium</keyword>
<dbReference type="InterPro" id="IPR010043">
    <property type="entry name" value="UTase/UR"/>
</dbReference>
<dbReference type="CDD" id="cd05403">
    <property type="entry name" value="NT_KNTase_like"/>
    <property type="match status" value="1"/>
</dbReference>
<evidence type="ECO:0000313" key="12">
    <source>
        <dbReference type="Proteomes" id="UP000726105"/>
    </source>
</evidence>
<evidence type="ECO:0000259" key="9">
    <source>
        <dbReference type="PROSITE" id="PS51671"/>
    </source>
</evidence>
<keyword evidence="2 7" id="KW-0548">Nucleotidyltransferase</keyword>
<accession>A0A935IMM9</accession>
<evidence type="ECO:0000256" key="7">
    <source>
        <dbReference type="HAMAP-Rule" id="MF_00277"/>
    </source>
</evidence>
<comment type="function">
    <text evidence="7">Modifies, by uridylylation and deuridylylation, the PII regulatory proteins (GlnB and homologs), in response to the nitrogen status of the cell that GlnD senses through the glutamine level. Under low glutamine levels, catalyzes the conversion of the PII proteins and UTP to PII-UMP and PPi, while under higher glutamine levels, GlnD hydrolyzes PII-UMP to PII and UMP (deuridylylation). Thus, controls uridylylation state and activity of the PII proteins, and plays an important role in the regulation of nitrogen metabolism.</text>
</comment>
<evidence type="ECO:0000259" key="10">
    <source>
        <dbReference type="PROSITE" id="PS51831"/>
    </source>
</evidence>
<sequence length="802" mass="84691">MTDVSQRRLDVAGTRSFAAAGAGPARRAALAEFARTWLVDRWADAAQGRPTPGLALAAVGSIARGDAGPLSDYDLVLLHEGRAMSQKDIDRFADRLWYPMWDSGIKIDHSVRTLGQCRQVAGADLSAAVGLLDLSHIAGEENLVAAARSAVAQDWRANARRRLPEVLDAVTARHTRMGDCAHLIEPDLKEARGGLRDMTVLRALTAAWLADRPHGEVDAAYLRILDVRDAVHMVTGRARDRLGREDHDGVAALLGYDDTDLMLTDLSQAARIVGYALDGTLRRASQSQRARVLRVGPRRPSLEALGYGLFLHDGEAVLGPGVDPHANPTLALRAAGIAARAGVSLAPATLANLAAGCPPLPQPWPADALALFTDLLAAGPGLVGVWEGLDLAGIIEQWIPEWREVRSRPQHNAVHRHTVDRHSIEAVVVAGGLVRDVQRPDLLLLAALLHDIGKVAGAADHAEVGAPVADRILGRLGVADADRALVVRLVREHLTLVELATRRDPHDPATVASLSAAVDGSLETLALLRALTEADACAAGPAAWTDWRAQLVARLTAVGARALRERPERPERSGAEAVGGIGDGGLGDDGPGATAAEIAEVAAGRPVVRVDRLGTAHRLHIVDNDRTGLFADTTGLLAATGFIVRSALLRTVDGIAVNEWHVDSPSGDAPDGGMLSRGLGRLAMGDRSPLAPLARRRRALEVTAHASLGRPGMTRAMVLPEASRQSTVIEVRATDRRGLLHDLGSAITDAGLSVRSAHIATYAGQALDTFYLTRADGSPLAPAEVGRTIALLIDTSDGRAAS</sequence>
<feature type="region of interest" description="Uridylyltransferase" evidence="7">
    <location>
        <begin position="1"/>
        <end position="301"/>
    </location>
</feature>
<evidence type="ECO:0000256" key="2">
    <source>
        <dbReference type="ARBA" id="ARBA00022695"/>
    </source>
</evidence>
<dbReference type="SUPFAM" id="SSF55021">
    <property type="entry name" value="ACT-like"/>
    <property type="match status" value="1"/>
</dbReference>
<keyword evidence="1 7" id="KW-0808">Transferase</keyword>
<evidence type="ECO:0000256" key="6">
    <source>
        <dbReference type="ARBA" id="ARBA00023268"/>
    </source>
</evidence>
<dbReference type="InterPro" id="IPR003607">
    <property type="entry name" value="HD/PDEase_dom"/>
</dbReference>
<dbReference type="PANTHER" id="PTHR47320">
    <property type="entry name" value="BIFUNCTIONAL URIDYLYLTRANSFERASE/URIDYLYL-REMOVING ENZYME"/>
    <property type="match status" value="1"/>
</dbReference>
<keyword evidence="3" id="KW-0677">Repeat</keyword>
<comment type="activity regulation">
    <text evidence="7">Uridylyltransferase (UTase) activity is inhibited by glutamine, while glutamine activates uridylyl-removing (UR) activity.</text>
</comment>
<keyword evidence="6 7" id="KW-0511">Multifunctional enzyme</keyword>
<dbReference type="EMBL" id="JADJIB010000004">
    <property type="protein sequence ID" value="MBK7274055.1"/>
    <property type="molecule type" value="Genomic_DNA"/>
</dbReference>
<dbReference type="PANTHER" id="PTHR47320:SF1">
    <property type="entry name" value="BIFUNCTIONAL URIDYLYLTRANSFERASE_URIDYLYL-REMOVING ENZYME"/>
    <property type="match status" value="1"/>
</dbReference>
<keyword evidence="4 7" id="KW-0378">Hydrolase</keyword>
<dbReference type="Pfam" id="PF01966">
    <property type="entry name" value="HD"/>
    <property type="match status" value="1"/>
</dbReference>
<evidence type="ECO:0000313" key="11">
    <source>
        <dbReference type="EMBL" id="MBK7274055.1"/>
    </source>
</evidence>
<dbReference type="PROSITE" id="PS51831">
    <property type="entry name" value="HD"/>
    <property type="match status" value="1"/>
</dbReference>
<dbReference type="PROSITE" id="PS51671">
    <property type="entry name" value="ACT"/>
    <property type="match status" value="1"/>
</dbReference>
<comment type="catalytic activity">
    <reaction evidence="7">
        <text>[protein-PII]-uridylyl-L-tyrosine + H2O = [protein-PII]-L-tyrosine + UMP + H(+)</text>
        <dbReference type="Rhea" id="RHEA:48600"/>
        <dbReference type="Rhea" id="RHEA-COMP:12147"/>
        <dbReference type="Rhea" id="RHEA-COMP:12148"/>
        <dbReference type="ChEBI" id="CHEBI:15377"/>
        <dbReference type="ChEBI" id="CHEBI:15378"/>
        <dbReference type="ChEBI" id="CHEBI:46858"/>
        <dbReference type="ChEBI" id="CHEBI:57865"/>
        <dbReference type="ChEBI" id="CHEBI:90602"/>
    </reaction>
</comment>
<evidence type="ECO:0000256" key="1">
    <source>
        <dbReference type="ARBA" id="ARBA00022679"/>
    </source>
</evidence>
<dbReference type="AlphaFoldDB" id="A0A935IMM9"/>
<dbReference type="HAMAP" id="MF_00277">
    <property type="entry name" value="PII_uridylyl_transf"/>
    <property type="match status" value="1"/>
</dbReference>
<evidence type="ECO:0000256" key="3">
    <source>
        <dbReference type="ARBA" id="ARBA00022737"/>
    </source>
</evidence>
<dbReference type="PIRSF" id="PIRSF006288">
    <property type="entry name" value="PII_uridyltransf"/>
    <property type="match status" value="1"/>
</dbReference>
<dbReference type="SUPFAM" id="SSF109604">
    <property type="entry name" value="HD-domain/PDEase-like"/>
    <property type="match status" value="1"/>
</dbReference>
<comment type="catalytic activity">
    <reaction evidence="7">
        <text>[protein-PII]-L-tyrosine + UTP = [protein-PII]-uridylyl-L-tyrosine + diphosphate</text>
        <dbReference type="Rhea" id="RHEA:13673"/>
        <dbReference type="Rhea" id="RHEA-COMP:12147"/>
        <dbReference type="Rhea" id="RHEA-COMP:12148"/>
        <dbReference type="ChEBI" id="CHEBI:33019"/>
        <dbReference type="ChEBI" id="CHEBI:46398"/>
        <dbReference type="ChEBI" id="CHEBI:46858"/>
        <dbReference type="ChEBI" id="CHEBI:90602"/>
        <dbReference type="EC" id="2.7.7.59"/>
    </reaction>
</comment>
<dbReference type="GO" id="GO:0008773">
    <property type="term" value="F:[protein-PII] uridylyltransferase activity"/>
    <property type="evidence" value="ECO:0007669"/>
    <property type="project" value="UniProtKB-UniRule"/>
</dbReference>
<dbReference type="InterPro" id="IPR045865">
    <property type="entry name" value="ACT-like_dom_sf"/>
</dbReference>
<evidence type="ECO:0000256" key="8">
    <source>
        <dbReference type="SAM" id="MobiDB-lite"/>
    </source>
</evidence>
<name>A0A935IMM9_9MICO</name>
<dbReference type="SUPFAM" id="SSF81301">
    <property type="entry name" value="Nucleotidyltransferase"/>
    <property type="match status" value="1"/>
</dbReference>
<dbReference type="Gene3D" id="1.10.3090.10">
    <property type="entry name" value="cca-adding enzyme, domain 2"/>
    <property type="match status" value="1"/>
</dbReference>
<feature type="domain" description="ACT" evidence="9">
    <location>
        <begin position="728"/>
        <end position="802"/>
    </location>
</feature>
<dbReference type="SMART" id="SM00471">
    <property type="entry name" value="HDc"/>
    <property type="match status" value="1"/>
</dbReference>
<comment type="domain">
    <text evidence="7">Has four distinct domains: an N-terminal nucleotidyltransferase (NT) domain responsible for UTase activity, a central HD domain that encodes UR activity, and two C-terminal ACT domains that seem to have a role in glutamine sensing.</text>
</comment>
<dbReference type="GO" id="GO:0008081">
    <property type="term" value="F:phosphoric diester hydrolase activity"/>
    <property type="evidence" value="ECO:0007669"/>
    <property type="project" value="UniProtKB-UniRule"/>
</dbReference>
<dbReference type="SUPFAM" id="SSF81593">
    <property type="entry name" value="Nucleotidyltransferase substrate binding subunit/domain"/>
    <property type="match status" value="1"/>
</dbReference>
<reference evidence="11 12" key="1">
    <citation type="submission" date="2020-10" db="EMBL/GenBank/DDBJ databases">
        <title>Connecting structure to function with the recovery of over 1000 high-quality activated sludge metagenome-assembled genomes encoding full-length rRNA genes using long-read sequencing.</title>
        <authorList>
            <person name="Singleton C.M."/>
            <person name="Petriglieri F."/>
            <person name="Kristensen J.M."/>
            <person name="Kirkegaard R.H."/>
            <person name="Michaelsen T.Y."/>
            <person name="Andersen M.H."/>
            <person name="Karst S.M."/>
            <person name="Dueholm M.S."/>
            <person name="Nielsen P.H."/>
            <person name="Albertsen M."/>
        </authorList>
    </citation>
    <scope>NUCLEOTIDE SEQUENCE [LARGE SCALE GENOMIC DNA]</scope>
    <source>
        <strain evidence="11">Ega_18-Q3-R5-49_MAXAC.001</strain>
    </source>
</reference>
<comment type="similarity">
    <text evidence="7">Belongs to the GlnD family.</text>
</comment>
<dbReference type="InterPro" id="IPR043519">
    <property type="entry name" value="NT_sf"/>
</dbReference>
<feature type="compositionally biased region" description="Gly residues" evidence="8">
    <location>
        <begin position="577"/>
        <end position="590"/>
    </location>
</feature>
<comment type="cofactor">
    <cofactor evidence="7">
        <name>Mg(2+)</name>
        <dbReference type="ChEBI" id="CHEBI:18420"/>
    </cofactor>
</comment>
<dbReference type="Pfam" id="PF08335">
    <property type="entry name" value="GlnD_UR_UTase"/>
    <property type="match status" value="1"/>
</dbReference>
<feature type="domain" description="HD" evidence="10">
    <location>
        <begin position="419"/>
        <end position="521"/>
    </location>
</feature>
<feature type="region of interest" description="Disordered" evidence="8">
    <location>
        <begin position="564"/>
        <end position="593"/>
    </location>
</feature>
<dbReference type="CDD" id="cd04899">
    <property type="entry name" value="ACT_ACR-UUR-like_2"/>
    <property type="match status" value="1"/>
</dbReference>
<dbReference type="InterPro" id="IPR006674">
    <property type="entry name" value="HD_domain"/>
</dbReference>
<protein>
    <recommendedName>
        <fullName evidence="7">Bifunctional uridylyltransferase/uridylyl-removing enzyme</fullName>
        <shortName evidence="7">UTase/UR</shortName>
    </recommendedName>
    <alternativeName>
        <fullName evidence="7">Bifunctional [protein-PII] modification enzyme</fullName>
    </alternativeName>
    <alternativeName>
        <fullName evidence="7">Bifunctional nitrogen sensor protein</fullName>
    </alternativeName>
    <domain>
        <recommendedName>
            <fullName evidence="7">[Protein-PII] uridylyltransferase</fullName>
            <shortName evidence="7">PII uridylyltransferase</shortName>
            <shortName evidence="7">UTase</shortName>
            <ecNumber evidence="7">2.7.7.59</ecNumber>
        </recommendedName>
    </domain>
    <domain>
        <recommendedName>
            <fullName evidence="7">[Protein-PII]-UMP uridylyl-removing enzyme</fullName>
            <shortName evidence="7">UR</shortName>
            <ecNumber evidence="7">3.1.4.-</ecNumber>
        </recommendedName>
    </domain>
</protein>
<dbReference type="NCBIfam" id="NF002895">
    <property type="entry name" value="PRK03381.1"/>
    <property type="match status" value="1"/>
</dbReference>
<dbReference type="EC" id="3.1.4.-" evidence="7"/>
<evidence type="ECO:0000256" key="4">
    <source>
        <dbReference type="ARBA" id="ARBA00022801"/>
    </source>
</evidence>
<comment type="caution">
    <text evidence="11">The sequence shown here is derived from an EMBL/GenBank/DDBJ whole genome shotgun (WGS) entry which is preliminary data.</text>
</comment>
<gene>
    <name evidence="7" type="primary">glnD</name>
    <name evidence="11" type="ORF">IPI13_13100</name>
</gene>
<dbReference type="Pfam" id="PF01909">
    <property type="entry name" value="NTP_transf_2"/>
    <property type="match status" value="1"/>
</dbReference>
<feature type="compositionally biased region" description="Basic and acidic residues" evidence="8">
    <location>
        <begin position="564"/>
        <end position="574"/>
    </location>
</feature>
<dbReference type="GO" id="GO:0006808">
    <property type="term" value="P:regulation of nitrogen utilization"/>
    <property type="evidence" value="ECO:0007669"/>
    <property type="project" value="UniProtKB-UniRule"/>
</dbReference>
<dbReference type="InterPro" id="IPR002934">
    <property type="entry name" value="Polymerase_NTP_transf_dom"/>
</dbReference>
<comment type="caution">
    <text evidence="7">Lacks conserved residue(s) required for the propagation of feature annotation.</text>
</comment>
<organism evidence="11 12">
    <name type="scientific">Candidatus Phosphoribacter hodrii</name>
    <dbReference type="NCBI Taxonomy" id="2953743"/>
    <lineage>
        <taxon>Bacteria</taxon>
        <taxon>Bacillati</taxon>
        <taxon>Actinomycetota</taxon>
        <taxon>Actinomycetes</taxon>
        <taxon>Micrococcales</taxon>
        <taxon>Dermatophilaceae</taxon>
        <taxon>Candidatus Phosphoribacter</taxon>
    </lineage>
</organism>
<dbReference type="InterPro" id="IPR002912">
    <property type="entry name" value="ACT_dom"/>
</dbReference>
<proteinExistence type="inferred from homology"/>